<dbReference type="EMBL" id="CP092900">
    <property type="protein sequence ID" value="UTC24119.1"/>
    <property type="molecule type" value="Genomic_DNA"/>
</dbReference>
<gene>
    <name evidence="1" type="ORF">MMH89_02625</name>
</gene>
<protein>
    <submittedName>
        <fullName evidence="1">Leucine-rich repeat domain-containing protein</fullName>
    </submittedName>
</protein>
<dbReference type="PANTHER" id="PTHR45661:SF3">
    <property type="entry name" value="IG-LIKE DOMAIN-CONTAINING PROTEIN"/>
    <property type="match status" value="1"/>
</dbReference>
<organism evidence="1 2">
    <name type="scientific">Candidatus Comchoanobacter bicostacola</name>
    <dbReference type="NCBI Taxonomy" id="2919598"/>
    <lineage>
        <taxon>Bacteria</taxon>
        <taxon>Pseudomonadati</taxon>
        <taxon>Pseudomonadota</taxon>
        <taxon>Gammaproteobacteria</taxon>
        <taxon>Candidatus Comchoanobacterales</taxon>
        <taxon>Candidatus Comchoanobacteraceae</taxon>
        <taxon>Candidatus Comchoanobacter</taxon>
    </lineage>
</organism>
<dbReference type="Gene3D" id="3.80.10.10">
    <property type="entry name" value="Ribonuclease Inhibitor"/>
    <property type="match status" value="1"/>
</dbReference>
<reference evidence="1 2" key="1">
    <citation type="journal article" date="2022" name="Nat. Microbiol.">
        <title>The microbiome of a bacterivorous marine choanoflagellate contains a resource-demanding obligate bacterial associate.</title>
        <authorList>
            <person name="Needham D.M."/>
            <person name="Poirier C."/>
            <person name="Bachy C."/>
            <person name="George E.E."/>
            <person name="Wilken S."/>
            <person name="Yung C.C.M."/>
            <person name="Limardo A.J."/>
            <person name="Morando M."/>
            <person name="Sudek L."/>
            <person name="Malmstrom R.R."/>
            <person name="Keeling P.J."/>
            <person name="Santoro A.E."/>
            <person name="Worden A.Z."/>
        </authorList>
    </citation>
    <scope>NUCLEOTIDE SEQUENCE [LARGE SCALE GENOMIC DNA]</scope>
    <source>
        <strain evidence="1 2">Comchoano-1</strain>
    </source>
</reference>
<evidence type="ECO:0000313" key="1">
    <source>
        <dbReference type="EMBL" id="UTC24119.1"/>
    </source>
</evidence>
<dbReference type="SUPFAM" id="SSF52058">
    <property type="entry name" value="L domain-like"/>
    <property type="match status" value="1"/>
</dbReference>
<keyword evidence="2" id="KW-1185">Reference proteome</keyword>
<dbReference type="InterPro" id="IPR053139">
    <property type="entry name" value="Surface_bspA-like"/>
</dbReference>
<dbReference type="Proteomes" id="UP001055955">
    <property type="component" value="Chromosome"/>
</dbReference>
<dbReference type="PANTHER" id="PTHR45661">
    <property type="entry name" value="SURFACE ANTIGEN"/>
    <property type="match status" value="1"/>
</dbReference>
<dbReference type="RefSeq" id="WP_258567903.1">
    <property type="nucleotide sequence ID" value="NZ_CP092900.1"/>
</dbReference>
<dbReference type="InterPro" id="IPR026906">
    <property type="entry name" value="LRR_5"/>
</dbReference>
<dbReference type="InterPro" id="IPR032675">
    <property type="entry name" value="LRR_dom_sf"/>
</dbReference>
<proteinExistence type="predicted"/>
<evidence type="ECO:0000313" key="2">
    <source>
        <dbReference type="Proteomes" id="UP001055955"/>
    </source>
</evidence>
<dbReference type="Pfam" id="PF13306">
    <property type="entry name" value="LRR_5"/>
    <property type="match status" value="1"/>
</dbReference>
<name>A0ABY5DI77_9GAMM</name>
<accession>A0ABY5DI77</accession>
<sequence length="90" mass="9642">MKFILAKDQTQAEIPQSMTPIGDSAFEDCTGLTSLVIPDSVTRIGKQAFWGCTSLIKVVIPSSVTCINEDAFLHTGLSNVKPQTSITIKG</sequence>